<name>A0A6A4K4V7_APOLU</name>
<comment type="caution">
    <text evidence="7">The sequence shown here is derived from an EMBL/GenBank/DDBJ whole genome shotgun (WGS) entry which is preliminary data.</text>
</comment>
<keyword evidence="4 6" id="KW-0862">Zinc</keyword>
<evidence type="ECO:0000256" key="5">
    <source>
        <dbReference type="ARBA" id="ARBA00034478"/>
    </source>
</evidence>
<dbReference type="Proteomes" id="UP000466442">
    <property type="component" value="Unassembled WGS sequence"/>
</dbReference>
<sequence>MSEFERLRSDRARIRRSFTNIGKKIDAVLTVGRELTDGDLNELTSLFQLLTVRNDELVGKDSDYLEMLELDEAKEKELNAEQDKKCYCFHSGACKIFEESPDPILIDGGFSTELSRHINERIDGHPLWTARFLITDKEACISAHRGFIKAGAKIIRTNSYQASADGFIKHMGVPSAEAIKPIVDSVAFCRKAMELENNSDVIIGGSIGPIGALRGDGSEYSGKYCNDLTPQEYMCLHRHRVDALVNSGVKLLCFETIPCSSEALALVELLKQYPNVRAWVSFSCRNDHQISNGEIFAKVAAQCWKEGKDQLVAVGVNCMDPYWVSTLFKELKNLDSTVPFVAYPNSGERYDTVIKEWVQGENKKVIADYVQEWLEMGIKYVGGCCRNSSNEIKDIGAVINKWKEVNRS</sequence>
<dbReference type="GO" id="GO:0033528">
    <property type="term" value="P:S-methylmethionine cycle"/>
    <property type="evidence" value="ECO:0007669"/>
    <property type="project" value="TreeGrafter"/>
</dbReference>
<accession>A0A6A4K4V7</accession>
<evidence type="ECO:0000313" key="8">
    <source>
        <dbReference type="Proteomes" id="UP000466442"/>
    </source>
</evidence>
<dbReference type="PANTHER" id="PTHR46015:SF1">
    <property type="entry name" value="HOMOCYSTEINE S-METHYLTRANSFERASE-LIKE ISOFORM 1"/>
    <property type="match status" value="1"/>
</dbReference>
<dbReference type="GO" id="GO:0046872">
    <property type="term" value="F:metal ion binding"/>
    <property type="evidence" value="ECO:0007669"/>
    <property type="project" value="UniProtKB-KW"/>
</dbReference>
<dbReference type="GO" id="GO:0032259">
    <property type="term" value="P:methylation"/>
    <property type="evidence" value="ECO:0007669"/>
    <property type="project" value="UniProtKB-KW"/>
</dbReference>
<feature type="binding site" evidence="6">
    <location>
        <position position="385"/>
    </location>
    <ligand>
        <name>Zn(2+)</name>
        <dbReference type="ChEBI" id="CHEBI:29105"/>
    </ligand>
</feature>
<dbReference type="OrthoDB" id="261426at2759"/>
<dbReference type="InterPro" id="IPR036589">
    <property type="entry name" value="HCY_dom_sf"/>
</dbReference>
<keyword evidence="8" id="KW-1185">Reference proteome</keyword>
<feature type="binding site" evidence="6">
    <location>
        <position position="384"/>
    </location>
    <ligand>
        <name>Zn(2+)</name>
        <dbReference type="ChEBI" id="CHEBI:29105"/>
    </ligand>
</feature>
<evidence type="ECO:0000256" key="6">
    <source>
        <dbReference type="PROSITE-ProRule" id="PRU00333"/>
    </source>
</evidence>
<dbReference type="PROSITE" id="PS50970">
    <property type="entry name" value="HCY"/>
    <property type="match status" value="1"/>
</dbReference>
<evidence type="ECO:0000313" key="7">
    <source>
        <dbReference type="EMBL" id="KAF6214139.1"/>
    </source>
</evidence>
<feature type="binding site" evidence="6">
    <location>
        <position position="318"/>
    </location>
    <ligand>
        <name>Zn(2+)</name>
        <dbReference type="ChEBI" id="CHEBI:29105"/>
    </ligand>
</feature>
<dbReference type="InterPro" id="IPR003726">
    <property type="entry name" value="HCY_dom"/>
</dbReference>
<gene>
    <name evidence="7" type="ORF">GE061_008878</name>
</gene>
<evidence type="ECO:0000256" key="2">
    <source>
        <dbReference type="ARBA" id="ARBA00022679"/>
    </source>
</evidence>
<dbReference type="NCBIfam" id="NF007020">
    <property type="entry name" value="PRK09485.1"/>
    <property type="match status" value="1"/>
</dbReference>
<keyword evidence="2 6" id="KW-0808">Transferase</keyword>
<organism evidence="7 8">
    <name type="scientific">Apolygus lucorum</name>
    <name type="common">Small green plant bug</name>
    <name type="synonym">Lygocoris lucorum</name>
    <dbReference type="NCBI Taxonomy" id="248454"/>
    <lineage>
        <taxon>Eukaryota</taxon>
        <taxon>Metazoa</taxon>
        <taxon>Ecdysozoa</taxon>
        <taxon>Arthropoda</taxon>
        <taxon>Hexapoda</taxon>
        <taxon>Insecta</taxon>
        <taxon>Pterygota</taxon>
        <taxon>Neoptera</taxon>
        <taxon>Paraneoptera</taxon>
        <taxon>Hemiptera</taxon>
        <taxon>Heteroptera</taxon>
        <taxon>Panheteroptera</taxon>
        <taxon>Cimicomorpha</taxon>
        <taxon>Miridae</taxon>
        <taxon>Mirini</taxon>
        <taxon>Apolygus</taxon>
    </lineage>
</organism>
<dbReference type="GO" id="GO:0009086">
    <property type="term" value="P:methionine biosynthetic process"/>
    <property type="evidence" value="ECO:0007669"/>
    <property type="project" value="TreeGrafter"/>
</dbReference>
<dbReference type="PANTHER" id="PTHR46015">
    <property type="entry name" value="ZGC:172121"/>
    <property type="match status" value="1"/>
</dbReference>
<dbReference type="EMBL" id="WIXP02000002">
    <property type="protein sequence ID" value="KAF6214139.1"/>
    <property type="molecule type" value="Genomic_DNA"/>
</dbReference>
<protein>
    <submittedName>
        <fullName evidence="7">Uncharacterized protein</fullName>
    </submittedName>
</protein>
<dbReference type="Pfam" id="PF02574">
    <property type="entry name" value="S-methyl_trans"/>
    <property type="match status" value="1"/>
</dbReference>
<dbReference type="GO" id="GO:0008898">
    <property type="term" value="F:S-adenosylmethionine-homocysteine S-methyltransferase activity"/>
    <property type="evidence" value="ECO:0007669"/>
    <property type="project" value="TreeGrafter"/>
</dbReference>
<comment type="pathway">
    <text evidence="5">Amino-acid biosynthesis; L-methionine biosynthesis via de novo pathway.</text>
</comment>
<dbReference type="Gene3D" id="3.20.20.330">
    <property type="entry name" value="Homocysteine-binding-like domain"/>
    <property type="match status" value="1"/>
</dbReference>
<comment type="cofactor">
    <cofactor evidence="6">
        <name>Zn(2+)</name>
        <dbReference type="ChEBI" id="CHEBI:29105"/>
    </cofactor>
</comment>
<proteinExistence type="predicted"/>
<dbReference type="InterPro" id="IPR051486">
    <property type="entry name" value="Hcy_S-methyltransferase"/>
</dbReference>
<evidence type="ECO:0000256" key="3">
    <source>
        <dbReference type="ARBA" id="ARBA00022723"/>
    </source>
</evidence>
<reference evidence="7" key="1">
    <citation type="journal article" date="2021" name="Mol. Ecol. Resour.">
        <title>Apolygus lucorum genome provides insights into omnivorousness and mesophyll feeding.</title>
        <authorList>
            <person name="Liu Y."/>
            <person name="Liu H."/>
            <person name="Wang H."/>
            <person name="Huang T."/>
            <person name="Liu B."/>
            <person name="Yang B."/>
            <person name="Yin L."/>
            <person name="Li B."/>
            <person name="Zhang Y."/>
            <person name="Zhang S."/>
            <person name="Jiang F."/>
            <person name="Zhang X."/>
            <person name="Ren Y."/>
            <person name="Wang B."/>
            <person name="Wang S."/>
            <person name="Lu Y."/>
            <person name="Wu K."/>
            <person name="Fan W."/>
            <person name="Wang G."/>
        </authorList>
    </citation>
    <scope>NUCLEOTIDE SEQUENCE</scope>
    <source>
        <strain evidence="7">12Hb</strain>
    </source>
</reference>
<keyword evidence="1 6" id="KW-0489">Methyltransferase</keyword>
<evidence type="ECO:0000256" key="4">
    <source>
        <dbReference type="ARBA" id="ARBA00022833"/>
    </source>
</evidence>
<evidence type="ECO:0000256" key="1">
    <source>
        <dbReference type="ARBA" id="ARBA00022603"/>
    </source>
</evidence>
<keyword evidence="3 6" id="KW-0479">Metal-binding</keyword>
<dbReference type="SUPFAM" id="SSF82282">
    <property type="entry name" value="Homocysteine S-methyltransferase"/>
    <property type="match status" value="1"/>
</dbReference>
<dbReference type="AlphaFoldDB" id="A0A6A4K4V7"/>